<dbReference type="Proteomes" id="UP000010116">
    <property type="component" value="Unassembled WGS sequence"/>
</dbReference>
<proteinExistence type="predicted"/>
<sequence>MDAIIVLLLSTLFVGFFIFNEAKPGGSTVTQSIRNTIKRFFRKS</sequence>
<protein>
    <submittedName>
        <fullName evidence="1">Uncharacterized protein</fullName>
    </submittedName>
</protein>
<dbReference type="EMBL" id="JH611190">
    <property type="protein sequence ID" value="EJP72674.1"/>
    <property type="molecule type" value="Genomic_DNA"/>
</dbReference>
<reference evidence="1 2" key="1">
    <citation type="journal article" date="2012" name="ISME J.">
        <title>Genomic insights to SAR86, an abundant and uncultivated marine bacterial lineage.</title>
        <authorList>
            <person name="Dupont C.L."/>
            <person name="Rusch D.B."/>
            <person name="Yooseph S."/>
            <person name="Lombardo M.J."/>
            <person name="Richter R.A."/>
            <person name="Valas R."/>
            <person name="Novotny M."/>
            <person name="Yee-Greenbaum J."/>
            <person name="Selengut J.D."/>
            <person name="Haft D.H."/>
            <person name="Halpern A.L."/>
            <person name="Lasken R.S."/>
            <person name="Nealson K."/>
            <person name="Friedman R."/>
            <person name="Venter J.C."/>
        </authorList>
    </citation>
    <scope>NUCLEOTIDE SEQUENCE [LARGE SCALE GENOMIC DNA]</scope>
</reference>
<organism evidence="1 2">
    <name type="scientific">SAR86 cluster bacterium SAR86B</name>
    <dbReference type="NCBI Taxonomy" id="1123867"/>
    <lineage>
        <taxon>Bacteria</taxon>
        <taxon>Pseudomonadati</taxon>
        <taxon>Pseudomonadota</taxon>
        <taxon>Gammaproteobacteria</taxon>
        <taxon>SAR86 cluster</taxon>
    </lineage>
</organism>
<gene>
    <name evidence="1" type="ORF">NT02SARS_1161</name>
</gene>
<dbReference type="HOGENOM" id="CLU_216931_0_0_6"/>
<dbReference type="AlphaFoldDB" id="J4KSG7"/>
<evidence type="ECO:0000313" key="2">
    <source>
        <dbReference type="Proteomes" id="UP000010116"/>
    </source>
</evidence>
<evidence type="ECO:0000313" key="1">
    <source>
        <dbReference type="EMBL" id="EJP72674.1"/>
    </source>
</evidence>
<name>J4KSG7_9GAMM</name>
<accession>J4KSG7</accession>